<protein>
    <submittedName>
        <fullName evidence="1">Uncharacterized protein</fullName>
    </submittedName>
</protein>
<keyword evidence="2" id="KW-1185">Reference proteome</keyword>
<accession>A0ACC2NXK9</accession>
<reference evidence="1" key="1">
    <citation type="submission" date="2023-04" db="EMBL/GenBank/DDBJ databases">
        <title>A chromosome-level genome assembly of the parasitoid wasp Eretmocerus hayati.</title>
        <authorList>
            <person name="Zhong Y."/>
            <person name="Liu S."/>
            <person name="Liu Y."/>
        </authorList>
    </citation>
    <scope>NUCLEOTIDE SEQUENCE</scope>
    <source>
        <strain evidence="1">ZJU_SS_LIU_2023</strain>
    </source>
</reference>
<dbReference type="Proteomes" id="UP001239111">
    <property type="component" value="Chromosome 2"/>
</dbReference>
<comment type="caution">
    <text evidence="1">The sequence shown here is derived from an EMBL/GenBank/DDBJ whole genome shotgun (WGS) entry which is preliminary data.</text>
</comment>
<gene>
    <name evidence="1" type="ORF">QAD02_010723</name>
</gene>
<name>A0ACC2NXK9_9HYME</name>
<evidence type="ECO:0000313" key="2">
    <source>
        <dbReference type="Proteomes" id="UP001239111"/>
    </source>
</evidence>
<evidence type="ECO:0000313" key="1">
    <source>
        <dbReference type="EMBL" id="KAJ8674937.1"/>
    </source>
</evidence>
<organism evidence="1 2">
    <name type="scientific">Eretmocerus hayati</name>
    <dbReference type="NCBI Taxonomy" id="131215"/>
    <lineage>
        <taxon>Eukaryota</taxon>
        <taxon>Metazoa</taxon>
        <taxon>Ecdysozoa</taxon>
        <taxon>Arthropoda</taxon>
        <taxon>Hexapoda</taxon>
        <taxon>Insecta</taxon>
        <taxon>Pterygota</taxon>
        <taxon>Neoptera</taxon>
        <taxon>Endopterygota</taxon>
        <taxon>Hymenoptera</taxon>
        <taxon>Apocrita</taxon>
        <taxon>Proctotrupomorpha</taxon>
        <taxon>Chalcidoidea</taxon>
        <taxon>Aphelinidae</taxon>
        <taxon>Aphelininae</taxon>
        <taxon>Eretmocerus</taxon>
    </lineage>
</organism>
<feature type="non-terminal residue" evidence="1">
    <location>
        <position position="1187"/>
    </location>
</feature>
<proteinExistence type="predicted"/>
<dbReference type="EMBL" id="CM056742">
    <property type="protein sequence ID" value="KAJ8674937.1"/>
    <property type="molecule type" value="Genomic_DNA"/>
</dbReference>
<sequence length="1187" mass="139919">MHQLNSSWLYAIQEITGETREDKFKNIGRIVDAILKDIQDDTEILSAAKLYDVPVALVPFVRTLVGVKMKSFTVITEALKSDNSSLIVEALRARWFYNGSNRDVTNFKNFSTELFPYVSMSTRREIVKRLSVCLAEKTDLAEEFFEGLVTNYGVQEATTILPACRSDFIQDAIIKHKIILSCKLLKILFRKYPEIGVRYLKFANPDGRTDEISRTMFRMIDIYEYESFMPLIMLKYPDLFVSMQEIYPTMPTVGNKRAKLFLKNAKHVLIKKPKGTIELLPIKMVCDMLTQAEFETMIGNILEDHWDMFKLDYMLNYLEYYPEEKRASLIRSKVKEKYGYDLHEKVEKVTPRYLLLVSKEDRHLLARRIVDNRHKIEYPDTETSWWCYLPVDEAIQALKLQISKNWRSNKRQNYFSQLIYVCKLNENKEALIGVLKYVDEKYKNERSDVIISMLDRIAQEFDLDGFDLEFWTVVLNIIKRVKLKKENARDYWVLIKILKKNVHYCNDHDIPTEDIIDLIIKLFFEGRVGVSWKLLEDDPTYERKYLDVCFRNNYWSVMDYKKNVIEGIYSFNERYASDQSVPKFSIKDYPHLLEVVGKTLREDHSEESTWIIYTKHKLKIHEPDLYESWFPNDEQIPSCDYSDGLLIEEEAKSPAESNEKIIYMTEAIIALKRNYGEIKRSWERYYECCKNEIGSKKRRRVRQFLKALRWYHDIPIKFAERAIEELNFDILAYLVDGHTFCKIALFLLPTESDEDRNYSYLNALKITAVIRNTSTPISILVVQRYLLATHMYSYKNYINDGLKLWSYVSYRTSSDQMITLARNLSKERLFLRRHAIRLMNAMASSDDLVTFYSELWKSEDHLLIRKMLAEKVSKLFTKRPSQATWELMSLCLSSLLANDDQVLEDLMGSKAIPPQFSSEFAEKILKVLDVFVSEGMSKHEVARILDKLFENLKPDCTDQLSDDLHAKLIDKYLSNIEFESKNADRFVVKVYLNPTSLSLNNRLKHLSLVLMKESKRWHSLSMENRRNVSNFVDNFVQIVVYQVQKFKGNLVLTESLFEIFSRIFTPYQHAWSHIMLFLCTEYLKSGSCFKQFGLVLSEKIIILVERYTPEYFIQITEYIRDFICNFSFYEYAETVKQRLKLLEGLIENKSFYGLMIAAKLLNKKIVSEYDPQHCKILQELSDVNNEI</sequence>